<gene>
    <name evidence="3" type="ORF">CANARDRAFT_26178</name>
</gene>
<feature type="domain" description="K Homology" evidence="2">
    <location>
        <begin position="521"/>
        <end position="614"/>
    </location>
</feature>
<dbReference type="InterPro" id="IPR036612">
    <property type="entry name" value="KH_dom_type_1_sf"/>
</dbReference>
<dbReference type="Gene3D" id="3.30.1370.10">
    <property type="entry name" value="K Homology domain, type 1"/>
    <property type="match status" value="1"/>
</dbReference>
<evidence type="ECO:0000259" key="2">
    <source>
        <dbReference type="SMART" id="SM00322"/>
    </source>
</evidence>
<name>A0A1E4T8E8_9ASCO</name>
<dbReference type="InterPro" id="IPR004087">
    <property type="entry name" value="KH_dom"/>
</dbReference>
<sequence>MNEFQQRPSKEPESSKSIITVPLNYTYYIKPENVLFESLVESQWRVEPSSTATSNPLFQTLPTGSLIYDNLSQLRRIVNQINESYASFGIMTIMNEYRTIDSKLTVSIIGNHAVQTEMNDIRLLIFKSFYEVNMRKISISYTKSNYCFNSLGQFKNEFLSFLTSLSTYNECSIYIVASDEQAKFDLVILGTQDQSNVTENKIRLFIDKMNPQLYCDYLEIDSLSLLPLIGGIEFTNFKRIIKQTNCHIYLPNLIPEIYYSNSLSKETGKPKLYITGLKTFVLLTKTMLATIVQKIAKVPFISQLSVMPIKRESLILFHKDHEFLKNIMFETGCFISIPPLGYGSKDGHGDIISFQGNSIEEVEMATDKFMSLMSCFYSAKYQLNTAKSSSTTDINKLLTFTDQLSFNSDTIVSLSKFNDDWVFQVIGRSSNIKIANQSLTHFASFIEEEQISSSVQYQIELPNKEKEFIVGKKNGKIIKIMNMSSVSIKLLPFSDYSFIVEISCNDVPDSATGLNLFEDELPTMLTFNVPESFHRQIIGVGGQTVQSIMRKFNVFIKFSNSFELNEKNLEDLNPGQSANFQQSFIRKNNVVIKCPSKNKSQIPLAKLELEKLVDKVINNNYYCSVFKLTSTQWNLLTSSQFNMNFNVNRKKPTNFITELEKLTNTYIKFPKLDQVQNDQAYVDLEIYGIENNSNTCCTELVKFLPYEYKLTVSDEPGLLKDLVQISRNSQPLMSRDLSKLELDFLNSIVTPLKMLYNVELEMNQGSQSIILKYYPESFGITSSPVATHGTPNTFSGRLSKSAQQDIVQKEEFQQIIQSLNKFLNDYKMNITSKEVKECEVNSGNKETILKLTEKENLMTAVSNSKFKFNNQFIPSSSVSASTSASASAGFNLLQKSFEPRLDFVNASQQQEIIPSLTQLNGSQFHLNQNLFQQSSKFTPNFLPQQMQVSQSQKQPNSQQGLVFNTGVFSSASDFNFWGAAGAGNPAGSRWN</sequence>
<evidence type="ECO:0000313" key="3">
    <source>
        <dbReference type="EMBL" id="ODV88013.1"/>
    </source>
</evidence>
<dbReference type="SUPFAM" id="SSF54791">
    <property type="entry name" value="Eukaryotic type KH-domain (KH-domain type I)"/>
    <property type="match status" value="1"/>
</dbReference>
<dbReference type="SMART" id="SM00322">
    <property type="entry name" value="KH"/>
    <property type="match status" value="1"/>
</dbReference>
<dbReference type="STRING" id="983967.A0A1E4T8E8"/>
<dbReference type="PROSITE" id="PS50084">
    <property type="entry name" value="KH_TYPE_1"/>
    <property type="match status" value="1"/>
</dbReference>
<proteinExistence type="predicted"/>
<dbReference type="OrthoDB" id="271862at2759"/>
<reference evidence="4" key="1">
    <citation type="submission" date="2016-04" db="EMBL/GenBank/DDBJ databases">
        <title>Comparative genomics of biotechnologically important yeasts.</title>
        <authorList>
            <consortium name="DOE Joint Genome Institute"/>
            <person name="Riley R."/>
            <person name="Haridas S."/>
            <person name="Wolfe K.H."/>
            <person name="Lopes M.R."/>
            <person name="Hittinger C.T."/>
            <person name="Goker M."/>
            <person name="Salamov A."/>
            <person name="Wisecaver J."/>
            <person name="Long T.M."/>
            <person name="Aerts A.L."/>
            <person name="Barry K."/>
            <person name="Choi C."/>
            <person name="Clum A."/>
            <person name="Coughlan A.Y."/>
            <person name="Deshpande S."/>
            <person name="Douglass A.P."/>
            <person name="Hanson S.J."/>
            <person name="Klenk H.-P."/>
            <person name="Labutti K."/>
            <person name="Lapidus A."/>
            <person name="Lindquist E."/>
            <person name="Lipzen A."/>
            <person name="Meier-Kolthoff J.P."/>
            <person name="Ohm R.A."/>
            <person name="Otillar R.P."/>
            <person name="Pangilinan J."/>
            <person name="Peng Y."/>
            <person name="Rokas A."/>
            <person name="Rosa C.A."/>
            <person name="Scheuner C."/>
            <person name="Sibirny A.A."/>
            <person name="Slot J.C."/>
            <person name="Stielow J.B."/>
            <person name="Sun H."/>
            <person name="Kurtzman C.P."/>
            <person name="Blackwell M."/>
            <person name="Grigoriev I.V."/>
            <person name="Jeffries T.W."/>
        </authorList>
    </citation>
    <scope>NUCLEOTIDE SEQUENCE [LARGE SCALE GENOMIC DNA]</scope>
    <source>
        <strain evidence="4">NRRL YB-2248</strain>
    </source>
</reference>
<dbReference type="InterPro" id="IPR004088">
    <property type="entry name" value="KH_dom_type_1"/>
</dbReference>
<keyword evidence="4" id="KW-1185">Reference proteome</keyword>
<dbReference type="EMBL" id="KV453847">
    <property type="protein sequence ID" value="ODV88013.1"/>
    <property type="molecule type" value="Genomic_DNA"/>
</dbReference>
<evidence type="ECO:0000256" key="1">
    <source>
        <dbReference type="PROSITE-ProRule" id="PRU00117"/>
    </source>
</evidence>
<accession>A0A1E4T8E8</accession>
<dbReference type="Pfam" id="PF00013">
    <property type="entry name" value="KH_1"/>
    <property type="match status" value="1"/>
</dbReference>
<keyword evidence="1" id="KW-0694">RNA-binding</keyword>
<dbReference type="AlphaFoldDB" id="A0A1E4T8E8"/>
<protein>
    <recommendedName>
        <fullName evidence="2">K Homology domain-containing protein</fullName>
    </recommendedName>
</protein>
<dbReference type="GO" id="GO:0003723">
    <property type="term" value="F:RNA binding"/>
    <property type="evidence" value="ECO:0007669"/>
    <property type="project" value="UniProtKB-UniRule"/>
</dbReference>
<dbReference type="Proteomes" id="UP000094801">
    <property type="component" value="Unassembled WGS sequence"/>
</dbReference>
<evidence type="ECO:0000313" key="4">
    <source>
        <dbReference type="Proteomes" id="UP000094801"/>
    </source>
</evidence>
<organism evidence="3 4">
    <name type="scientific">[Candida] arabinofermentans NRRL YB-2248</name>
    <dbReference type="NCBI Taxonomy" id="983967"/>
    <lineage>
        <taxon>Eukaryota</taxon>
        <taxon>Fungi</taxon>
        <taxon>Dikarya</taxon>
        <taxon>Ascomycota</taxon>
        <taxon>Saccharomycotina</taxon>
        <taxon>Pichiomycetes</taxon>
        <taxon>Pichiales</taxon>
        <taxon>Pichiaceae</taxon>
        <taxon>Ogataea</taxon>
        <taxon>Ogataea/Candida clade</taxon>
    </lineage>
</organism>